<protein>
    <submittedName>
        <fullName evidence="2">Integrating conjugative element protein family</fullName>
    </submittedName>
</protein>
<dbReference type="NCBIfam" id="TIGR03757">
    <property type="entry name" value="conj_TIGR03757"/>
    <property type="match status" value="1"/>
</dbReference>
<comment type="caution">
    <text evidence="2">The sequence shown here is derived from an EMBL/GenBank/DDBJ whole genome shotgun (WGS) entry which is preliminary data.</text>
</comment>
<reference evidence="2 3" key="2">
    <citation type="journal article" date="2009" name="PLoS ONE">
        <title>The photosynthetic apparatus and its regulation in the aerobic gammaproteobacterium Congregibacter litoralis gen. nov., sp. nov.</title>
        <authorList>
            <person name="Spring S."/>
            <person name="Lunsdorf H."/>
            <person name="Fuchs B.M."/>
            <person name="Tindall B.J."/>
        </authorList>
    </citation>
    <scope>NUCLEOTIDE SEQUENCE [LARGE SCALE GENOMIC DNA]</scope>
    <source>
        <strain evidence="2">KT71</strain>
    </source>
</reference>
<name>A4AE46_9GAMM</name>
<dbReference type="InterPro" id="IPR011090">
    <property type="entry name" value="Integr_conj_element_PFL4709"/>
</dbReference>
<evidence type="ECO:0000313" key="3">
    <source>
        <dbReference type="Proteomes" id="UP000019205"/>
    </source>
</evidence>
<feature type="chain" id="PRO_5002664622" evidence="1">
    <location>
        <begin position="30"/>
        <end position="156"/>
    </location>
</feature>
<reference evidence="2 3" key="1">
    <citation type="journal article" date="2007" name="Proc. Natl. Acad. Sci. U.S.A.">
        <title>Characterization of a marine gammaproteobacterium capable of aerobic anoxygenic photosynthesis.</title>
        <authorList>
            <person name="Fuchs B.M."/>
            <person name="Spring S."/>
            <person name="Teeling H."/>
            <person name="Quast C."/>
            <person name="Wulf J."/>
            <person name="Schattenhofer M."/>
            <person name="Yan S."/>
            <person name="Ferriera S."/>
            <person name="Johnson J."/>
            <person name="Glockner F.O."/>
            <person name="Amann R."/>
        </authorList>
    </citation>
    <scope>NUCLEOTIDE SEQUENCE [LARGE SCALE GENOMIC DNA]</scope>
    <source>
        <strain evidence="2">KT71</strain>
    </source>
</reference>
<dbReference type="AlphaFoldDB" id="A4AE46"/>
<evidence type="ECO:0000256" key="1">
    <source>
        <dbReference type="SAM" id="SignalP"/>
    </source>
</evidence>
<dbReference type="STRING" id="314285.KT71_13919"/>
<dbReference type="eggNOG" id="ENOG503365Q">
    <property type="taxonomic scope" value="Bacteria"/>
</dbReference>
<accession>A4AE46</accession>
<dbReference type="Pfam" id="PF07511">
    <property type="entry name" value="DUF1525"/>
    <property type="match status" value="1"/>
</dbReference>
<dbReference type="EMBL" id="AAOA02000001">
    <property type="protein sequence ID" value="EAQ95738.2"/>
    <property type="molecule type" value="Genomic_DNA"/>
</dbReference>
<dbReference type="RefSeq" id="WP_023659652.1">
    <property type="nucleotide sequence ID" value="NZ_CM002299.1"/>
</dbReference>
<organism evidence="2 3">
    <name type="scientific">Congregibacter litoralis KT71</name>
    <dbReference type="NCBI Taxonomy" id="314285"/>
    <lineage>
        <taxon>Bacteria</taxon>
        <taxon>Pseudomonadati</taxon>
        <taxon>Pseudomonadota</taxon>
        <taxon>Gammaproteobacteria</taxon>
        <taxon>Cellvibrionales</taxon>
        <taxon>Halieaceae</taxon>
        <taxon>Congregibacter</taxon>
    </lineage>
</organism>
<dbReference type="OrthoDB" id="5784688at2"/>
<keyword evidence="1" id="KW-0732">Signal</keyword>
<sequence>MTQTLKRHTDTVRWLAIAAIGVMAQAVCADAPEMQSIEVFTTSDRPVIGIDHALSEATNVTVYLVDGLERFEAQLSSRLPRHPTQARSEALRRIQQLTAGNMVQARQAAVGLAEAMQYGIDRYPAIVFDGHAVVYGAKDFAEALERYYAWRRVPAR</sequence>
<feature type="signal peptide" evidence="1">
    <location>
        <begin position="1"/>
        <end position="29"/>
    </location>
</feature>
<gene>
    <name evidence="2" type="ORF">KT71_13919</name>
</gene>
<evidence type="ECO:0000313" key="2">
    <source>
        <dbReference type="EMBL" id="EAQ95738.2"/>
    </source>
</evidence>
<proteinExistence type="predicted"/>
<dbReference type="HOGENOM" id="CLU_126563_1_0_6"/>
<keyword evidence="3" id="KW-1185">Reference proteome</keyword>
<dbReference type="Proteomes" id="UP000019205">
    <property type="component" value="Chromosome"/>
</dbReference>